<dbReference type="InterPro" id="IPR036505">
    <property type="entry name" value="Amidase/PGRP_sf"/>
</dbReference>
<dbReference type="Pfam" id="PF01510">
    <property type="entry name" value="Amidase_2"/>
    <property type="match status" value="1"/>
</dbReference>
<name>X0SEP9_9ZZZZ</name>
<organism evidence="2">
    <name type="scientific">marine sediment metagenome</name>
    <dbReference type="NCBI Taxonomy" id="412755"/>
    <lineage>
        <taxon>unclassified sequences</taxon>
        <taxon>metagenomes</taxon>
        <taxon>ecological metagenomes</taxon>
    </lineage>
</organism>
<accession>X0SEP9</accession>
<dbReference type="InterPro" id="IPR002502">
    <property type="entry name" value="Amidase_domain"/>
</dbReference>
<evidence type="ECO:0000313" key="2">
    <source>
        <dbReference type="EMBL" id="GAF79459.1"/>
    </source>
</evidence>
<protein>
    <recommendedName>
        <fullName evidence="1">N-acetylmuramoyl-L-alanine amidase domain-containing protein</fullName>
    </recommendedName>
</protein>
<evidence type="ECO:0000259" key="1">
    <source>
        <dbReference type="Pfam" id="PF01510"/>
    </source>
</evidence>
<dbReference type="AlphaFoldDB" id="X0SEP9"/>
<reference evidence="2" key="1">
    <citation type="journal article" date="2014" name="Front. Microbiol.">
        <title>High frequency of phylogenetically diverse reductive dehalogenase-homologous genes in deep subseafloor sedimentary metagenomes.</title>
        <authorList>
            <person name="Kawai M."/>
            <person name="Futagami T."/>
            <person name="Toyoda A."/>
            <person name="Takaki Y."/>
            <person name="Nishi S."/>
            <person name="Hori S."/>
            <person name="Arai W."/>
            <person name="Tsubouchi T."/>
            <person name="Morono Y."/>
            <person name="Uchiyama I."/>
            <person name="Ito T."/>
            <person name="Fujiyama A."/>
            <person name="Inagaki F."/>
            <person name="Takami H."/>
        </authorList>
    </citation>
    <scope>NUCLEOTIDE SEQUENCE</scope>
    <source>
        <strain evidence="2">Expedition CK06-06</strain>
    </source>
</reference>
<dbReference type="GO" id="GO:0009253">
    <property type="term" value="P:peptidoglycan catabolic process"/>
    <property type="evidence" value="ECO:0007669"/>
    <property type="project" value="InterPro"/>
</dbReference>
<dbReference type="GO" id="GO:0008745">
    <property type="term" value="F:N-acetylmuramoyl-L-alanine amidase activity"/>
    <property type="evidence" value="ECO:0007669"/>
    <property type="project" value="InterPro"/>
</dbReference>
<dbReference type="EMBL" id="BARS01009780">
    <property type="protein sequence ID" value="GAF79459.1"/>
    <property type="molecule type" value="Genomic_DNA"/>
</dbReference>
<dbReference type="Gene3D" id="3.40.80.10">
    <property type="entry name" value="Peptidoglycan recognition protein-like"/>
    <property type="match status" value="1"/>
</dbReference>
<dbReference type="SUPFAM" id="SSF55846">
    <property type="entry name" value="N-acetylmuramoyl-L-alanine amidase-like"/>
    <property type="match status" value="1"/>
</dbReference>
<feature type="domain" description="N-acetylmuramoyl-L-alanine amidase" evidence="1">
    <location>
        <begin position="62"/>
        <end position="192"/>
    </location>
</feature>
<gene>
    <name evidence="2" type="ORF">S01H1_18305</name>
</gene>
<sequence>MGRGLRIFATVLGAAGLARYAVRGWWPMGKVQSWITQGDAKLRANEARDGRQYFRRKLRDVSKVDGITLHQMGFSRGDEISRYLGVQAHFVVMPNGDIGQLHQLDRYLYSSSALNANTVGVEFAGNFQSDKGKWWSPDTMGAQEAPTDAQIQAGRFLVGYIRKELRAAGGDLEAVWGHRQATSLRRANCPGPQIWHGIVPWANKRYGLECVADDTVGDGNPIPETWKDWDDSGDAMA</sequence>
<comment type="caution">
    <text evidence="2">The sequence shown here is derived from an EMBL/GenBank/DDBJ whole genome shotgun (WGS) entry which is preliminary data.</text>
</comment>
<proteinExistence type="predicted"/>